<dbReference type="InterPro" id="IPR041614">
    <property type="entry name" value="DprA_WH"/>
</dbReference>
<dbReference type="NCBIfam" id="TIGR00732">
    <property type="entry name" value="dprA"/>
    <property type="match status" value="1"/>
</dbReference>
<dbReference type="PANTHER" id="PTHR43022">
    <property type="entry name" value="PROTEIN SMF"/>
    <property type="match status" value="1"/>
</dbReference>
<dbReference type="InterPro" id="IPR036388">
    <property type="entry name" value="WH-like_DNA-bd_sf"/>
</dbReference>
<protein>
    <submittedName>
        <fullName evidence="4">DNA-protecting protein DprA</fullName>
    </submittedName>
</protein>
<sequence length="373" mass="39149">MDASHSRLCLLLHSLPSLDRGRLRQLLQHFGSPAALWSADRDCWDKLNPGAAVLADLELARRCGKHPRALRDVDHQLDSLLAVDGWVLALGEPGYPAALAAIPDPPPLLYVRGAAEILQRPQLAVVGSRKASPAGLRSAGSLAAAASRAGLVITSGLALGIDGAAHRGALEADGASVAVMATGVDEIYPRRHRTLALELLERGCLVSEFAPATPALPGHFPARNRIISGLSLGVLVVEAALPSGSLITAGTALEQGREVFALPWFPDHSGGRGCLRLIRDGAVMVETIDDILPELGAAFQLQHELFPVTASLPAVIGLEPAARQVLAQVGFDVVTIQELVQAGDRSVAEILAVLSALEVNGLVSRRGGGYVRR</sequence>
<dbReference type="PANTHER" id="PTHR43022:SF1">
    <property type="entry name" value="PROTEIN SMF"/>
    <property type="match status" value="1"/>
</dbReference>
<dbReference type="GO" id="GO:0009294">
    <property type="term" value="P:DNA-mediated transformation"/>
    <property type="evidence" value="ECO:0007669"/>
    <property type="project" value="InterPro"/>
</dbReference>
<reference evidence="5" key="1">
    <citation type="submission" date="2017-11" db="EMBL/GenBank/DDBJ databases">
        <title>The draft genome sequence of Chromatocurvus sp. F02.</title>
        <authorList>
            <person name="Du Z.-J."/>
            <person name="Chang Y.-Q."/>
        </authorList>
    </citation>
    <scope>NUCLEOTIDE SEQUENCE [LARGE SCALE GENOMIC DNA]</scope>
    <source>
        <strain evidence="5">F02</strain>
    </source>
</reference>
<evidence type="ECO:0000313" key="5">
    <source>
        <dbReference type="Proteomes" id="UP000234845"/>
    </source>
</evidence>
<proteinExistence type="inferred from homology"/>
<accession>A0A2N5Y7N7</accession>
<dbReference type="Pfam" id="PF02481">
    <property type="entry name" value="DNA_processg_A"/>
    <property type="match status" value="1"/>
</dbReference>
<dbReference type="Gene3D" id="1.10.10.10">
    <property type="entry name" value="Winged helix-like DNA-binding domain superfamily/Winged helix DNA-binding domain"/>
    <property type="match status" value="1"/>
</dbReference>
<name>A0A2N5Y7N7_9GAMM</name>
<evidence type="ECO:0000256" key="1">
    <source>
        <dbReference type="ARBA" id="ARBA00006525"/>
    </source>
</evidence>
<dbReference type="Gene3D" id="3.40.50.450">
    <property type="match status" value="1"/>
</dbReference>
<evidence type="ECO:0000259" key="2">
    <source>
        <dbReference type="Pfam" id="PF02481"/>
    </source>
</evidence>
<organism evidence="4 5">
    <name type="scientific">Kineobactrum sediminis</name>
    <dbReference type="NCBI Taxonomy" id="1905677"/>
    <lineage>
        <taxon>Bacteria</taxon>
        <taxon>Pseudomonadati</taxon>
        <taxon>Pseudomonadota</taxon>
        <taxon>Gammaproteobacteria</taxon>
        <taxon>Cellvibrionales</taxon>
        <taxon>Halieaceae</taxon>
        <taxon>Kineobactrum</taxon>
    </lineage>
</organism>
<dbReference type="OrthoDB" id="9785707at2"/>
<dbReference type="InterPro" id="IPR003488">
    <property type="entry name" value="DprA"/>
</dbReference>
<feature type="domain" description="DprA winged helix" evidence="3">
    <location>
        <begin position="314"/>
        <end position="369"/>
    </location>
</feature>
<dbReference type="SUPFAM" id="SSF102405">
    <property type="entry name" value="MCP/YpsA-like"/>
    <property type="match status" value="1"/>
</dbReference>
<comment type="caution">
    <text evidence="4">The sequence shown here is derived from an EMBL/GenBank/DDBJ whole genome shotgun (WGS) entry which is preliminary data.</text>
</comment>
<keyword evidence="5" id="KW-1185">Reference proteome</keyword>
<dbReference type="AlphaFoldDB" id="A0A2N5Y7N7"/>
<comment type="similarity">
    <text evidence="1">Belongs to the DprA/Smf family.</text>
</comment>
<dbReference type="InterPro" id="IPR057666">
    <property type="entry name" value="DrpA_SLOG"/>
</dbReference>
<dbReference type="Proteomes" id="UP000234845">
    <property type="component" value="Unassembled WGS sequence"/>
</dbReference>
<dbReference type="RefSeq" id="WP_101520029.1">
    <property type="nucleotide sequence ID" value="NZ_PKLZ01000001.1"/>
</dbReference>
<dbReference type="Pfam" id="PF17782">
    <property type="entry name" value="WHD_DprA"/>
    <property type="match status" value="1"/>
</dbReference>
<evidence type="ECO:0000313" key="4">
    <source>
        <dbReference type="EMBL" id="PLW84395.1"/>
    </source>
</evidence>
<feature type="domain" description="Smf/DprA SLOG" evidence="2">
    <location>
        <begin position="87"/>
        <end position="295"/>
    </location>
</feature>
<evidence type="ECO:0000259" key="3">
    <source>
        <dbReference type="Pfam" id="PF17782"/>
    </source>
</evidence>
<gene>
    <name evidence="4" type="primary">dprA</name>
    <name evidence="4" type="ORF">CWI75_03385</name>
</gene>
<dbReference type="EMBL" id="PKLZ01000001">
    <property type="protein sequence ID" value="PLW84395.1"/>
    <property type="molecule type" value="Genomic_DNA"/>
</dbReference>